<protein>
    <submittedName>
        <fullName evidence="10">RDD family protein</fullName>
    </submittedName>
</protein>
<feature type="domain" description="RDD" evidence="8">
    <location>
        <begin position="98"/>
        <end position="257"/>
    </location>
</feature>
<evidence type="ECO:0000256" key="7">
    <source>
        <dbReference type="SAM" id="Phobius"/>
    </source>
</evidence>
<keyword evidence="4 7" id="KW-1133">Transmembrane helix</keyword>
<feature type="transmembrane region" description="Helical" evidence="7">
    <location>
        <begin position="104"/>
        <end position="126"/>
    </location>
</feature>
<comment type="caution">
    <text evidence="10">The sequence shown here is derived from an EMBL/GenBank/DDBJ whole genome shotgun (WGS) entry which is preliminary data.</text>
</comment>
<keyword evidence="11" id="KW-1185">Reference proteome</keyword>
<keyword evidence="5 7" id="KW-0472">Membrane</keyword>
<dbReference type="InterPro" id="IPR018929">
    <property type="entry name" value="DUF2510"/>
</dbReference>
<evidence type="ECO:0000256" key="1">
    <source>
        <dbReference type="ARBA" id="ARBA00004651"/>
    </source>
</evidence>
<comment type="subcellular location">
    <subcellularLocation>
        <location evidence="1">Cell membrane</location>
        <topology evidence="1">Multi-pass membrane protein</topology>
    </subcellularLocation>
</comment>
<evidence type="ECO:0000313" key="10">
    <source>
        <dbReference type="EMBL" id="MFC6714684.1"/>
    </source>
</evidence>
<evidence type="ECO:0000256" key="5">
    <source>
        <dbReference type="ARBA" id="ARBA00023136"/>
    </source>
</evidence>
<dbReference type="InterPro" id="IPR051791">
    <property type="entry name" value="Pra-immunoreactive"/>
</dbReference>
<gene>
    <name evidence="10" type="ORF">ACFQBT_13015</name>
</gene>
<dbReference type="PANTHER" id="PTHR36115:SF4">
    <property type="entry name" value="MEMBRANE PROTEIN"/>
    <property type="match status" value="1"/>
</dbReference>
<feature type="domain" description="DUF2510" evidence="9">
    <location>
        <begin position="8"/>
        <end position="36"/>
    </location>
</feature>
<keyword evidence="3 7" id="KW-0812">Transmembrane</keyword>
<accession>A0ABW2AUJ7</accession>
<evidence type="ECO:0000256" key="2">
    <source>
        <dbReference type="ARBA" id="ARBA00022475"/>
    </source>
</evidence>
<dbReference type="EMBL" id="JBHSWJ010000002">
    <property type="protein sequence ID" value="MFC6714684.1"/>
    <property type="molecule type" value="Genomic_DNA"/>
</dbReference>
<dbReference type="RefSeq" id="WP_377823265.1">
    <property type="nucleotide sequence ID" value="NZ_JBHSWJ010000002.1"/>
</dbReference>
<feature type="compositionally biased region" description="Pro residues" evidence="6">
    <location>
        <begin position="46"/>
        <end position="55"/>
    </location>
</feature>
<dbReference type="InterPro" id="IPR010432">
    <property type="entry name" value="RDD"/>
</dbReference>
<evidence type="ECO:0000259" key="8">
    <source>
        <dbReference type="Pfam" id="PF06271"/>
    </source>
</evidence>
<keyword evidence="2" id="KW-1003">Cell membrane</keyword>
<reference evidence="11" key="1">
    <citation type="journal article" date="2019" name="Int. J. Syst. Evol. Microbiol.">
        <title>The Global Catalogue of Microorganisms (GCM) 10K type strain sequencing project: providing services to taxonomists for standard genome sequencing and annotation.</title>
        <authorList>
            <consortium name="The Broad Institute Genomics Platform"/>
            <consortium name="The Broad Institute Genome Sequencing Center for Infectious Disease"/>
            <person name="Wu L."/>
            <person name="Ma J."/>
        </authorList>
    </citation>
    <scope>NUCLEOTIDE SEQUENCE [LARGE SCALE GENOMIC DNA]</scope>
    <source>
        <strain evidence="11">NBRC 106593</strain>
    </source>
</reference>
<feature type="region of interest" description="Disordered" evidence="6">
    <location>
        <begin position="32"/>
        <end position="77"/>
    </location>
</feature>
<feature type="transmembrane region" description="Helical" evidence="7">
    <location>
        <begin position="158"/>
        <end position="180"/>
    </location>
</feature>
<proteinExistence type="predicted"/>
<dbReference type="Pfam" id="PF10708">
    <property type="entry name" value="DUF2510"/>
    <property type="match status" value="1"/>
</dbReference>
<evidence type="ECO:0000313" key="11">
    <source>
        <dbReference type="Proteomes" id="UP001596356"/>
    </source>
</evidence>
<evidence type="ECO:0000259" key="9">
    <source>
        <dbReference type="Pfam" id="PF10708"/>
    </source>
</evidence>
<evidence type="ECO:0000256" key="3">
    <source>
        <dbReference type="ARBA" id="ARBA00022692"/>
    </source>
</evidence>
<feature type="transmembrane region" description="Helical" evidence="7">
    <location>
        <begin position="220"/>
        <end position="241"/>
    </location>
</feature>
<name>A0ABW2AUJ7_9MICO</name>
<sequence length="275" mass="30436">MSDARPSGWYDDPNDPNLLHYWDGVSWSGRTMPKVKPDLDRSSIGTPPPADPVQQPPSQRQQPWAPQPPLQGQRAPYTPPVIQQETIKRRTPDGAVLSGWWKRVLGYVIDNLLVSAVAVAITWSSFDAWLTKYQAWFDDAFDQASSGGSSTVAQAPNIPWQTFAAVLLLSAVYEIAMVAWRGQTLGHMAAGIRVRRSTDDRAPDVASSAVRWVVKQAGNLAGALPALAFFGSLFTLVNYLFPLWDKRSQALHDKAAKTYIVRSDSRPGEHQAKTW</sequence>
<dbReference type="Proteomes" id="UP001596356">
    <property type="component" value="Unassembled WGS sequence"/>
</dbReference>
<evidence type="ECO:0000256" key="4">
    <source>
        <dbReference type="ARBA" id="ARBA00022989"/>
    </source>
</evidence>
<dbReference type="PANTHER" id="PTHR36115">
    <property type="entry name" value="PROLINE-RICH ANTIGEN HOMOLOG-RELATED"/>
    <property type="match status" value="1"/>
</dbReference>
<evidence type="ECO:0000256" key="6">
    <source>
        <dbReference type="SAM" id="MobiDB-lite"/>
    </source>
</evidence>
<organism evidence="10 11">
    <name type="scientific">Branchiibius cervicis</name>
    <dbReference type="NCBI Taxonomy" id="908252"/>
    <lineage>
        <taxon>Bacteria</taxon>
        <taxon>Bacillati</taxon>
        <taxon>Actinomycetota</taxon>
        <taxon>Actinomycetes</taxon>
        <taxon>Micrococcales</taxon>
        <taxon>Dermacoccaceae</taxon>
        <taxon>Branchiibius</taxon>
    </lineage>
</organism>
<dbReference type="Pfam" id="PF06271">
    <property type="entry name" value="RDD"/>
    <property type="match status" value="1"/>
</dbReference>